<accession>A0A9E7CZ33</accession>
<evidence type="ECO:0000256" key="2">
    <source>
        <dbReference type="ARBA" id="ARBA00022448"/>
    </source>
</evidence>
<dbReference type="GO" id="GO:0022857">
    <property type="term" value="F:transmembrane transporter activity"/>
    <property type="evidence" value="ECO:0007669"/>
    <property type="project" value="InterPro"/>
</dbReference>
<dbReference type="Gene3D" id="1.20.1250.20">
    <property type="entry name" value="MFS general substrate transporter like domains"/>
    <property type="match status" value="2"/>
</dbReference>
<dbReference type="CDD" id="cd17319">
    <property type="entry name" value="MFS_ExuT_GudP_like"/>
    <property type="match status" value="1"/>
</dbReference>
<dbReference type="InterPro" id="IPR036259">
    <property type="entry name" value="MFS_trans_sf"/>
</dbReference>
<dbReference type="PANTHER" id="PTHR11662">
    <property type="entry name" value="SOLUTE CARRIER FAMILY 17"/>
    <property type="match status" value="1"/>
</dbReference>
<proteinExistence type="predicted"/>
<dbReference type="InterPro" id="IPR020846">
    <property type="entry name" value="MFS_dom"/>
</dbReference>
<evidence type="ECO:0000256" key="3">
    <source>
        <dbReference type="ARBA" id="ARBA00022692"/>
    </source>
</evidence>
<name>T0CWD8_ALIAG</name>
<keyword evidence="4" id="KW-1133">Transmembrane helix</keyword>
<dbReference type="GO" id="GO:0005886">
    <property type="term" value="C:plasma membrane"/>
    <property type="evidence" value="ECO:0007669"/>
    <property type="project" value="UniProtKB-SubCell"/>
</dbReference>
<evidence type="ECO:0000256" key="4">
    <source>
        <dbReference type="ARBA" id="ARBA00022989"/>
    </source>
</evidence>
<organism evidence="6 7">
    <name type="scientific">Alicyclobacillus acidoterrestris (strain ATCC 49025 / DSM 3922 / CIP 106132 / NCIMB 13137 / GD3B)</name>
    <dbReference type="NCBI Taxonomy" id="1356854"/>
    <lineage>
        <taxon>Bacteria</taxon>
        <taxon>Bacillati</taxon>
        <taxon>Bacillota</taxon>
        <taxon>Bacilli</taxon>
        <taxon>Bacillales</taxon>
        <taxon>Alicyclobacillaceae</taxon>
        <taxon>Alicyclobacillus</taxon>
    </lineage>
</organism>
<reference evidence="7" key="1">
    <citation type="journal article" date="2022" name="G3 (Bethesda)">
        <title>Unveiling the complete genome sequence of Alicyclobacillus acidoterrestris DSM 3922T, a taint-producing strain.</title>
        <authorList>
            <person name="Leonardo I.C."/>
            <person name="Barreto Crespo M.T."/>
            <person name="Gaspar F.B."/>
        </authorList>
    </citation>
    <scope>NUCLEOTIDE SEQUENCE [LARGE SCALE GENOMIC DNA]</scope>
    <source>
        <strain evidence="7">DSM 3922</strain>
    </source>
</reference>
<keyword evidence="2" id="KW-0813">Transport</keyword>
<sequence>MQSSASTGHGIPTRRRIRVVIAISFAFFVAYFDRTNVAVLIANHNFDQTFGIAGNKAAQGVLITAFLLPYGLVNIITGPISDKLGGRRGIALAIIGWTICMVLSGVITNYTVLLILRVLLGVGESIMGPSVNMVTAQWFPDKERARANSIWLSGLFIAPAFSYPLLAWIVGSFGWRQSFFVLAAIGLFVALPLIWFWTKNTPEDDKKISPEEIQYIRAGQSAPQKLAQSQFWAEAKKVFGYHKYWFALFAYCGYQPGFWGIGTFLPSYLEQQRHQTFGSASIFAILPWIAATVFTLAGGYIGDRKQRVRSRLWSFGYVVAAIFSYIGTVTHSLGISITFISLGVGMLASTLGPMWAIVQEMSPQGVSGFASGVFNGVSYVAAAFGPTVVGNIADASNSFNVGFYALAGWMVVTAIAVIPLWRGYRKGKQLEPFSLDNGLHD</sequence>
<dbReference type="RefSeq" id="WP_021298410.1">
    <property type="nucleotide sequence ID" value="NZ_AURB01000190.1"/>
</dbReference>
<keyword evidence="7" id="KW-1185">Reference proteome</keyword>
<dbReference type="SUPFAM" id="SSF103473">
    <property type="entry name" value="MFS general substrate transporter"/>
    <property type="match status" value="1"/>
</dbReference>
<comment type="subcellular location">
    <subcellularLocation>
        <location evidence="1">Cell membrane</location>
        <topology evidence="1">Multi-pass membrane protein</topology>
    </subcellularLocation>
</comment>
<dbReference type="InterPro" id="IPR011701">
    <property type="entry name" value="MFS"/>
</dbReference>
<dbReference type="PANTHER" id="PTHR11662:SF399">
    <property type="entry name" value="FI19708P1-RELATED"/>
    <property type="match status" value="1"/>
</dbReference>
<evidence type="ECO:0000313" key="7">
    <source>
        <dbReference type="Proteomes" id="UP000829401"/>
    </source>
</evidence>
<dbReference type="eggNOG" id="COG2271">
    <property type="taxonomic scope" value="Bacteria"/>
</dbReference>
<dbReference type="Pfam" id="PF07690">
    <property type="entry name" value="MFS_1"/>
    <property type="match status" value="1"/>
</dbReference>
<dbReference type="KEGG" id="aaco:K1I37_04310"/>
<dbReference type="InterPro" id="IPR050382">
    <property type="entry name" value="MFS_Na/Anion_cotransporter"/>
</dbReference>
<evidence type="ECO:0000256" key="1">
    <source>
        <dbReference type="ARBA" id="ARBA00004651"/>
    </source>
</evidence>
<keyword evidence="3" id="KW-0812">Transmembrane</keyword>
<dbReference type="OrthoDB" id="9773404at2"/>
<dbReference type="AlphaFoldDB" id="T0CWD8"/>
<gene>
    <name evidence="6" type="ORF">K1I37_04310</name>
</gene>
<evidence type="ECO:0000313" key="6">
    <source>
        <dbReference type="EMBL" id="UNO49761.1"/>
    </source>
</evidence>
<dbReference type="Proteomes" id="UP000829401">
    <property type="component" value="Chromosome"/>
</dbReference>
<evidence type="ECO:0000256" key="5">
    <source>
        <dbReference type="ARBA" id="ARBA00023136"/>
    </source>
</evidence>
<dbReference type="PROSITE" id="PS50850">
    <property type="entry name" value="MFS"/>
    <property type="match status" value="1"/>
</dbReference>
<dbReference type="STRING" id="1356854.N007_16360"/>
<accession>T0CWD8</accession>
<protein>
    <submittedName>
        <fullName evidence="6">MFS transporter</fullName>
    </submittedName>
</protein>
<keyword evidence="5" id="KW-0472">Membrane</keyword>
<dbReference type="EMBL" id="CP080467">
    <property type="protein sequence ID" value="UNO49761.1"/>
    <property type="molecule type" value="Genomic_DNA"/>
</dbReference>